<evidence type="ECO:0000256" key="3">
    <source>
        <dbReference type="ARBA" id="ARBA00023237"/>
    </source>
</evidence>
<dbReference type="InterPro" id="IPR005565">
    <property type="entry name" value="Hemolysn_activator_HlyB_C"/>
</dbReference>
<comment type="caution">
    <text evidence="7">The sequence shown here is derived from an EMBL/GenBank/DDBJ whole genome shotgun (WGS) entry which is preliminary data.</text>
</comment>
<dbReference type="AlphaFoldDB" id="A0A397P8V4"/>
<feature type="chain" id="PRO_5017410957" evidence="4">
    <location>
        <begin position="35"/>
        <end position="582"/>
    </location>
</feature>
<dbReference type="InterPro" id="IPR013686">
    <property type="entry name" value="Polypept-transport_assoc_ShlB"/>
</dbReference>
<dbReference type="PANTHER" id="PTHR34597">
    <property type="entry name" value="SLR1661 PROTEIN"/>
    <property type="match status" value="1"/>
</dbReference>
<keyword evidence="3" id="KW-0998">Cell outer membrane</keyword>
<dbReference type="EMBL" id="QXDC01000002">
    <property type="protein sequence ID" value="RIA45990.1"/>
    <property type="molecule type" value="Genomic_DNA"/>
</dbReference>
<dbReference type="Pfam" id="PF08479">
    <property type="entry name" value="POTRA_2"/>
    <property type="match status" value="1"/>
</dbReference>
<evidence type="ECO:0000313" key="7">
    <source>
        <dbReference type="EMBL" id="RIA45990.1"/>
    </source>
</evidence>
<accession>A0A397P8V4</accession>
<dbReference type="Proteomes" id="UP000266568">
    <property type="component" value="Unassembled WGS sequence"/>
</dbReference>
<dbReference type="Pfam" id="PF03865">
    <property type="entry name" value="ShlB"/>
    <property type="match status" value="1"/>
</dbReference>
<evidence type="ECO:0000256" key="2">
    <source>
        <dbReference type="ARBA" id="ARBA00022692"/>
    </source>
</evidence>
<evidence type="ECO:0000256" key="4">
    <source>
        <dbReference type="SAM" id="SignalP"/>
    </source>
</evidence>
<evidence type="ECO:0000313" key="8">
    <source>
        <dbReference type="Proteomes" id="UP000266568"/>
    </source>
</evidence>
<keyword evidence="1" id="KW-0472">Membrane</keyword>
<proteinExistence type="predicted"/>
<keyword evidence="1" id="KW-1134">Transmembrane beta strand</keyword>
<evidence type="ECO:0000259" key="5">
    <source>
        <dbReference type="Pfam" id="PF03865"/>
    </source>
</evidence>
<dbReference type="GO" id="GO:0098046">
    <property type="term" value="C:type V protein secretion system complex"/>
    <property type="evidence" value="ECO:0007669"/>
    <property type="project" value="TreeGrafter"/>
</dbReference>
<gene>
    <name evidence="7" type="ORF">DFR49_0519</name>
</gene>
<dbReference type="InterPro" id="IPR051544">
    <property type="entry name" value="TPS_OM_transporter"/>
</dbReference>
<feature type="domain" description="Polypeptide-transport-associated ShlB-type" evidence="6">
    <location>
        <begin position="59"/>
        <end position="136"/>
    </location>
</feature>
<dbReference type="GO" id="GO:0008320">
    <property type="term" value="F:protein transmembrane transporter activity"/>
    <property type="evidence" value="ECO:0007669"/>
    <property type="project" value="TreeGrafter"/>
</dbReference>
<protein>
    <submittedName>
        <fullName evidence="7">Hemolysin activation/secretion protein</fullName>
    </submittedName>
</protein>
<dbReference type="Gene3D" id="2.40.160.50">
    <property type="entry name" value="membrane protein fhac: a member of the omp85/tpsb transporter family"/>
    <property type="match status" value="1"/>
</dbReference>
<dbReference type="OrthoDB" id="7439045at2"/>
<keyword evidence="4" id="KW-0732">Signal</keyword>
<dbReference type="PANTHER" id="PTHR34597:SF6">
    <property type="entry name" value="BLR6126 PROTEIN"/>
    <property type="match status" value="1"/>
</dbReference>
<dbReference type="GO" id="GO:0046819">
    <property type="term" value="P:protein secretion by the type V secretion system"/>
    <property type="evidence" value="ECO:0007669"/>
    <property type="project" value="TreeGrafter"/>
</dbReference>
<reference evidence="7 8" key="1">
    <citation type="submission" date="2018-08" db="EMBL/GenBank/DDBJ databases">
        <title>Genomic Encyclopedia of Type Strains, Phase IV (KMG-IV): sequencing the most valuable type-strain genomes for metagenomic binning, comparative biology and taxonomic classification.</title>
        <authorList>
            <person name="Goeker M."/>
        </authorList>
    </citation>
    <scope>NUCLEOTIDE SEQUENCE [LARGE SCALE GENOMIC DNA]</scope>
    <source>
        <strain evidence="7 8">DSM 25527</strain>
    </source>
</reference>
<evidence type="ECO:0000256" key="1">
    <source>
        <dbReference type="ARBA" id="ARBA00022452"/>
    </source>
</evidence>
<name>A0A397P8V4_9SPHN</name>
<organism evidence="7 8">
    <name type="scientific">Hephaestia caeni</name>
    <dbReference type="NCBI Taxonomy" id="645617"/>
    <lineage>
        <taxon>Bacteria</taxon>
        <taxon>Pseudomonadati</taxon>
        <taxon>Pseudomonadota</taxon>
        <taxon>Alphaproteobacteria</taxon>
        <taxon>Sphingomonadales</taxon>
        <taxon>Sphingomonadaceae</taxon>
        <taxon>Hephaestia</taxon>
    </lineage>
</organism>
<keyword evidence="2" id="KW-0812">Transmembrane</keyword>
<feature type="signal peptide" evidence="4">
    <location>
        <begin position="1"/>
        <end position="34"/>
    </location>
</feature>
<sequence length="582" mass="62766">MSFSSQLHVGLRANLTSRLAFVAALAAVVQPSFAYAQSDQDAEQSSAADTEPVRASGSFLIAAIDVVGATKLSNAEIERIIYPFLGPDKNEADVTAAQKALQAAYAAKGYEAVEVEIPIQPSERFAQGIVQLAIHEVPLGEVRIVDAKHHSDKSVRGDVPSLVPGQPIDIAALQRDVAEANRFPDRTITPRFRSGGQPGTVDVELKVDDKSPFHGSVELNNDNSPNTRSLRASATARYSNLWGQGHTLSVTGSIAPQDTDQSAVISASYNAPLIGTPWGFLLYGYRSNSNVAALGGTNVLGNGYQIGLRATYRLPSTSSFQQISFGPDFKSFKERLSLEGTDLQPTQIRYVPLVAEYMLSGGNDKETYGLTLGVTGGLRVVRRNVCFESPYAEGFIPEGVPTCSLGNGETGIPQDQFTGRAVDARENFVHLNMDLNYTRLLRRDWQVALRFTGQLADSSLVTNEQFSLGGMSNVRGYYVSEAVGDDGFISSVELRSPNFGSSLSSLVDEMRLFAFSDLGYARVRAPSTGQTDTFRLVSVGGGVRFDLFNLVTGEALIGVPLRNGPTSDKGDPRYSFTIRGEF</sequence>
<evidence type="ECO:0000259" key="6">
    <source>
        <dbReference type="Pfam" id="PF08479"/>
    </source>
</evidence>
<keyword evidence="8" id="KW-1185">Reference proteome</keyword>
<feature type="domain" description="Haemolysin activator HlyB C-terminal" evidence="5">
    <location>
        <begin position="199"/>
        <end position="545"/>
    </location>
</feature>
<dbReference type="Gene3D" id="3.10.20.310">
    <property type="entry name" value="membrane protein fhac"/>
    <property type="match status" value="1"/>
</dbReference>